<keyword evidence="14" id="KW-0472">Membrane</keyword>
<organism evidence="18">
    <name type="scientific">Aegilops tauschii</name>
    <name type="common">Tausch's goatgrass</name>
    <name type="synonym">Aegilops squarrosa</name>
    <dbReference type="NCBI Taxonomy" id="37682"/>
    <lineage>
        <taxon>Eukaryota</taxon>
        <taxon>Viridiplantae</taxon>
        <taxon>Streptophyta</taxon>
        <taxon>Embryophyta</taxon>
        <taxon>Tracheophyta</taxon>
        <taxon>Spermatophyta</taxon>
        <taxon>Magnoliopsida</taxon>
        <taxon>Liliopsida</taxon>
        <taxon>Poales</taxon>
        <taxon>Poaceae</taxon>
        <taxon>BOP clade</taxon>
        <taxon>Pooideae</taxon>
        <taxon>Triticodae</taxon>
        <taxon>Triticeae</taxon>
        <taxon>Triticinae</taxon>
        <taxon>Aegilops</taxon>
    </lineage>
</organism>
<keyword evidence="9" id="KW-1002">Plastid outer membrane</keyword>
<feature type="compositionally biased region" description="Gly residues" evidence="17">
    <location>
        <begin position="36"/>
        <end position="47"/>
    </location>
</feature>
<feature type="region of interest" description="Disordered" evidence="17">
    <location>
        <begin position="1"/>
        <end position="50"/>
    </location>
</feature>
<evidence type="ECO:0000256" key="17">
    <source>
        <dbReference type="SAM" id="MobiDB-lite"/>
    </source>
</evidence>
<reference evidence="18" key="1">
    <citation type="submission" date="2015-06" db="UniProtKB">
        <authorList>
            <consortium name="EnsemblPlants"/>
        </authorList>
    </citation>
    <scope>IDENTIFICATION</scope>
</reference>
<dbReference type="PANTHER" id="PTHR10903">
    <property type="entry name" value="GTPASE, IMAP FAMILY MEMBER-RELATED"/>
    <property type="match status" value="1"/>
</dbReference>
<comment type="subcellular location">
    <subcellularLocation>
        <location evidence="15">Plastid</location>
        <location evidence="15">Chloroplast outer membrane</location>
        <topology evidence="15">Single-pass membrane protein</topology>
    </subcellularLocation>
</comment>
<dbReference type="EnsemblPlants" id="EMT20838">
    <property type="protein sequence ID" value="EMT20838"/>
    <property type="gene ID" value="F775_26713"/>
</dbReference>
<dbReference type="Pfam" id="PF11886">
    <property type="entry name" value="TOC159_MAD"/>
    <property type="match status" value="1"/>
</dbReference>
<keyword evidence="6" id="KW-0479">Metal-binding</keyword>
<dbReference type="GO" id="GO:0005525">
    <property type="term" value="F:GTP binding"/>
    <property type="evidence" value="ECO:0007669"/>
    <property type="project" value="UniProtKB-KW"/>
</dbReference>
<keyword evidence="11" id="KW-0653">Protein transport</keyword>
<protein>
    <submittedName>
        <fullName evidence="18">Translocase of chloroplast 90, chloroplastic</fullName>
    </submittedName>
</protein>
<keyword evidence="2" id="KW-0813">Transport</keyword>
<dbReference type="FunFam" id="3.40.50.300:FF:000413">
    <property type="entry name" value="Translocase of chloroplast 120, chloroplastic"/>
    <property type="match status" value="1"/>
</dbReference>
<feature type="compositionally biased region" description="Low complexity" evidence="17">
    <location>
        <begin position="10"/>
        <end position="23"/>
    </location>
</feature>
<evidence type="ECO:0000256" key="1">
    <source>
        <dbReference type="ARBA" id="ARBA00001946"/>
    </source>
</evidence>
<evidence type="ECO:0000256" key="14">
    <source>
        <dbReference type="ARBA" id="ARBA00023136"/>
    </source>
</evidence>
<evidence type="ECO:0000256" key="8">
    <source>
        <dbReference type="ARBA" id="ARBA00022801"/>
    </source>
</evidence>
<keyword evidence="3" id="KW-0150">Chloroplast</keyword>
<dbReference type="InterPro" id="IPR024283">
    <property type="entry name" value="TOC159_MAD"/>
</dbReference>
<dbReference type="GO" id="GO:0045036">
    <property type="term" value="P:protein targeting to chloroplast"/>
    <property type="evidence" value="ECO:0007669"/>
    <property type="project" value="TreeGrafter"/>
</dbReference>
<dbReference type="InterPro" id="IPR006703">
    <property type="entry name" value="G_AIG1"/>
</dbReference>
<evidence type="ECO:0000256" key="15">
    <source>
        <dbReference type="ARBA" id="ARBA00023766"/>
    </source>
</evidence>
<dbReference type="GO" id="GO:0046872">
    <property type="term" value="F:metal ion binding"/>
    <property type="evidence" value="ECO:0007669"/>
    <property type="project" value="UniProtKB-KW"/>
</dbReference>
<proteinExistence type="inferred from homology"/>
<evidence type="ECO:0000313" key="18">
    <source>
        <dbReference type="EnsemblPlants" id="EMT20838"/>
    </source>
</evidence>
<dbReference type="InterPro" id="IPR027417">
    <property type="entry name" value="P-loop_NTPase"/>
</dbReference>
<evidence type="ECO:0000256" key="7">
    <source>
        <dbReference type="ARBA" id="ARBA00022741"/>
    </source>
</evidence>
<dbReference type="PROSITE" id="PS51720">
    <property type="entry name" value="G_AIG1"/>
    <property type="match status" value="1"/>
</dbReference>
<evidence type="ECO:0000256" key="10">
    <source>
        <dbReference type="ARBA" id="ARBA00022842"/>
    </source>
</evidence>
<keyword evidence="5" id="KW-0812">Transmembrane</keyword>
<dbReference type="GO" id="GO:0016787">
    <property type="term" value="F:hydrolase activity"/>
    <property type="evidence" value="ECO:0007669"/>
    <property type="project" value="UniProtKB-KW"/>
</dbReference>
<dbReference type="GO" id="GO:0009707">
    <property type="term" value="C:chloroplast outer membrane"/>
    <property type="evidence" value="ECO:0007669"/>
    <property type="project" value="UniProtKB-SubCell"/>
</dbReference>
<feature type="region of interest" description="Disordered" evidence="17">
    <location>
        <begin position="524"/>
        <end position="543"/>
    </location>
</feature>
<comment type="similarity">
    <text evidence="16">Belongs to the TRAFAC class TrmE-Era-EngA-EngB-Septin-like GTPase superfamily. AIG1/Toc34/Toc159-like paraseptin GTPase family. TOC159 subfamily.</text>
</comment>
<keyword evidence="12" id="KW-1133">Transmembrane helix</keyword>
<keyword evidence="7" id="KW-0547">Nucleotide-binding</keyword>
<comment type="cofactor">
    <cofactor evidence="1">
        <name>Mg(2+)</name>
        <dbReference type="ChEBI" id="CHEBI:18420"/>
    </cofactor>
</comment>
<accession>M8BGJ0</accession>
<evidence type="ECO:0000256" key="16">
    <source>
        <dbReference type="ARBA" id="ARBA00023775"/>
    </source>
</evidence>
<evidence type="ECO:0000256" key="11">
    <source>
        <dbReference type="ARBA" id="ARBA00022927"/>
    </source>
</evidence>
<dbReference type="SUPFAM" id="SSF52540">
    <property type="entry name" value="P-loop containing nucleoside triphosphate hydrolases"/>
    <property type="match status" value="1"/>
</dbReference>
<dbReference type="AlphaFoldDB" id="M8BGJ0"/>
<dbReference type="PANTHER" id="PTHR10903:SF68">
    <property type="entry name" value="TRANSLOCASE OF CHLOROPLAST 90, CHLOROPLASTIC"/>
    <property type="match status" value="1"/>
</dbReference>
<dbReference type="Gene3D" id="3.40.50.300">
    <property type="entry name" value="P-loop containing nucleotide triphosphate hydrolases"/>
    <property type="match status" value="1"/>
</dbReference>
<keyword evidence="10" id="KW-0460">Magnesium</keyword>
<name>M8BGJ0_AEGTA</name>
<evidence type="ECO:0000256" key="4">
    <source>
        <dbReference type="ARBA" id="ARBA00022640"/>
    </source>
</evidence>
<keyword evidence="13" id="KW-0342">GTP-binding</keyword>
<keyword evidence="8" id="KW-0378">Hydrolase</keyword>
<evidence type="ECO:0000256" key="9">
    <source>
        <dbReference type="ARBA" id="ARBA00022805"/>
    </source>
</evidence>
<evidence type="ECO:0000256" key="3">
    <source>
        <dbReference type="ARBA" id="ARBA00022528"/>
    </source>
</evidence>
<evidence type="ECO:0000256" key="13">
    <source>
        <dbReference type="ARBA" id="ARBA00023134"/>
    </source>
</evidence>
<sequence length="898" mass="97910">MVAERPTTQSSEGSISRSSRVCSLGADSNGQTGLAAEGGGGGGGGGCRAATGLCRAAAESDASATSRPPAETERQATLAVTSRLSSSSEEGLHAALVTRQPTVNVDEVVGTVLPEVPLLEAPEAFVAHLRVFLDRGGSFQGISRRQDSTSGAGACAASCAAAAADFFEVEESPRPETAGRSLCGKEEVQHKPDHDHNKSDPLKQVEALQIKFLRLVHRTGVPPSTNVVAQVLYRLQLANLIKAGESDAKRTNLAINKARVIAAEQEAPGGPDLDLPLRILLLGKTGVGKSATINSMFDETKVATNALVPGTSRIKRVHGNIKGVRVTVIDTPGLVPHHHSQWRNRKILHAVKRFIKRNPPDIVLYFERLDHINSRCSDYPLLKLITDTLGSSIWFNTVLVMTHCSSSPPEGPDGHPLEYDAYTRYCKNVVERHIQLAASNTQLENPIVLVDNHLMCRRNTRGERVLPNGQVWVSELLLLCGATKLLAEANSLLKFEDSFLLSQANARLPSLPHLLSSLLKPSASLSSEGADNEMTELSDEEDEYDQLPPFRVLKRSEYEKLTKEQRTAYLDELDYRETSYLKQQWKEGIRSQKLAEAQNTEASSAVADDYEESTSPVVHISDMEIPLSFDSDYPAHRYRHLITNDQLFRPVLDPQGWDHDIGFDGINFESCHDLKKNISTSIAGQMRKDKEDMYIQSECSVSYSDQRRYSLMGGMDMQTASKDLVFTVHGDARFQNLPWNTTGGGISVTKFGSKYFSGAKLEDSITIGKRVHLVANAGRMVGGGQVADGGGLEVTVRGKDYPVREGSTSMAATALSFEKETVIGANLQSVFRVGRGSKLSVSANVNSRNLGRLCVKISTSDHVEIALIVAVSLVQFLLRRRLLPTGKGHQQLDTDLDE</sequence>
<dbReference type="GO" id="GO:0015031">
    <property type="term" value="P:protein transport"/>
    <property type="evidence" value="ECO:0007669"/>
    <property type="project" value="UniProtKB-KW"/>
</dbReference>
<evidence type="ECO:0000256" key="2">
    <source>
        <dbReference type="ARBA" id="ARBA00022448"/>
    </source>
</evidence>
<evidence type="ECO:0000256" key="6">
    <source>
        <dbReference type="ARBA" id="ARBA00022723"/>
    </source>
</evidence>
<dbReference type="InterPro" id="IPR045058">
    <property type="entry name" value="GIMA/IAN/Toc"/>
</dbReference>
<evidence type="ECO:0000256" key="5">
    <source>
        <dbReference type="ARBA" id="ARBA00022692"/>
    </source>
</evidence>
<keyword evidence="4" id="KW-0934">Plastid</keyword>
<evidence type="ECO:0000256" key="12">
    <source>
        <dbReference type="ARBA" id="ARBA00022989"/>
    </source>
</evidence>
<feature type="compositionally biased region" description="Acidic residues" evidence="17">
    <location>
        <begin position="530"/>
        <end position="543"/>
    </location>
</feature>
<dbReference type="Pfam" id="PF04548">
    <property type="entry name" value="AIG1"/>
    <property type="match status" value="1"/>
</dbReference>